<reference evidence="1 4" key="2">
    <citation type="journal article" date="2012" name="J. Bacteriol.">
        <title>Complete genome sequence of the metabolically versatile halophilic archaeon Haloferax mediterranei, a poly(3-hydroxybutyrate-co-3-hydroxyvalerate) producer.</title>
        <authorList>
            <person name="Han J."/>
            <person name="Zhang F."/>
            <person name="Hou J."/>
            <person name="Liu X."/>
            <person name="Li M."/>
            <person name="Liu H."/>
            <person name="Cai L."/>
            <person name="Zhang B."/>
            <person name="Chen Y."/>
            <person name="Zhou J."/>
            <person name="Hu S."/>
            <person name="Xiang H."/>
        </authorList>
    </citation>
    <scope>NUCLEOTIDE SEQUENCE [LARGE SCALE GENOMIC DNA]</scope>
    <source>
        <strain evidence="4">ATCC 33500 / DSM 1411 / JCM 8866 / NBRC 14739 / NCIMB 2177 / R-4</strain>
        <strain evidence="1">CGMCC 1.2087</strain>
    </source>
</reference>
<sequence>MEVMYELMTRAFELIENDHVKFATNANGDLTVEHVPTAARQSRSTERWHCQWVQPVFRVPPDGKLVVHLCY</sequence>
<dbReference type="PaxDb" id="523841-HFX_0833"/>
<organism evidence="1 4">
    <name type="scientific">Haloferax mediterranei (strain ATCC 33500 / DSM 1411 / JCM 8866 / NBRC 14739 / NCIMB 2177 / R-4)</name>
    <name type="common">Halobacterium mediterranei</name>
    <dbReference type="NCBI Taxonomy" id="523841"/>
    <lineage>
        <taxon>Archaea</taxon>
        <taxon>Methanobacteriati</taxon>
        <taxon>Methanobacteriota</taxon>
        <taxon>Stenosarchaea group</taxon>
        <taxon>Halobacteria</taxon>
        <taxon>Halobacteriales</taxon>
        <taxon>Haloferacaceae</taxon>
        <taxon>Haloferax</taxon>
    </lineage>
</organism>
<reference evidence="1" key="4">
    <citation type="submission" date="2014-05" db="EMBL/GenBank/DDBJ databases">
        <authorList>
            <person name="Wang L."/>
            <person name="Yang H."/>
            <person name="Xiang H."/>
        </authorList>
    </citation>
    <scope>NUCLEOTIDE SEQUENCE</scope>
    <source>
        <strain evidence="1">CGMCC 1.2087</strain>
    </source>
</reference>
<dbReference type="EMBL" id="AOLO01000007">
    <property type="protein sequence ID" value="EMA02170.1"/>
    <property type="molecule type" value="Genomic_DNA"/>
</dbReference>
<dbReference type="EMBL" id="CP039139">
    <property type="protein sequence ID" value="QCQ75059.1"/>
    <property type="molecule type" value="Genomic_DNA"/>
</dbReference>
<dbReference type="Proteomes" id="UP000006469">
    <property type="component" value="Chromosome"/>
</dbReference>
<dbReference type="EMBL" id="CP001868">
    <property type="protein sequence ID" value="AFK18554.1"/>
    <property type="molecule type" value="Genomic_DNA"/>
</dbReference>
<dbReference type="AlphaFoldDB" id="I3R2U4"/>
<evidence type="ECO:0000313" key="1">
    <source>
        <dbReference type="EMBL" id="AFK18554.1"/>
    </source>
</evidence>
<evidence type="ECO:0000313" key="6">
    <source>
        <dbReference type="Proteomes" id="UP000299011"/>
    </source>
</evidence>
<dbReference type="PATRIC" id="fig|523841.21.peg.1271"/>
<proteinExistence type="predicted"/>
<evidence type="ECO:0000313" key="3">
    <source>
        <dbReference type="EMBL" id="QCQ75059.1"/>
    </source>
</evidence>
<evidence type="ECO:0000313" key="2">
    <source>
        <dbReference type="EMBL" id="EMA02170.1"/>
    </source>
</evidence>
<evidence type="ECO:0000313" key="5">
    <source>
        <dbReference type="Proteomes" id="UP000011603"/>
    </source>
</evidence>
<reference evidence="1" key="1">
    <citation type="journal article" date="2012" name="Appl. Environ. Microbiol.">
        <title>Identification of the haloarchaeal phasin (PhaP) that functions in polyhydroxyalkanoate accumulation and granule formation in Haloferax mediterranei.</title>
        <authorList>
            <person name="Cai S."/>
            <person name="Cai L."/>
            <person name="Liu H."/>
            <person name="Liu X."/>
            <person name="Han J."/>
            <person name="Zhou J."/>
            <person name="Xiang H."/>
        </authorList>
    </citation>
    <scope>NUCLEOTIDE SEQUENCE</scope>
    <source>
        <strain evidence="1">CGMCC 1.2087</strain>
    </source>
</reference>
<dbReference type="Proteomes" id="UP000011603">
    <property type="component" value="Unassembled WGS sequence"/>
</dbReference>
<reference evidence="3 6" key="5">
    <citation type="submission" date="2019-04" db="EMBL/GenBank/DDBJ databases">
        <title>Methylomes of two halophilic Archaea, Haloarcula marismortui and Haloferax mediterranei.</title>
        <authorList>
            <person name="DasSarma S."/>
            <person name="DasSarma P."/>
            <person name="DasSarma S."/>
            <person name="Fomenkov A."/>
            <person name="Vincze T."/>
            <person name="Anton B.P."/>
            <person name="Roberts R.J."/>
        </authorList>
    </citation>
    <scope>NUCLEOTIDE SEQUENCE [LARGE SCALE GENOMIC DNA]</scope>
    <source>
        <strain evidence="3">ATCC 33500</strain>
        <strain evidence="6">ATCC 33500 / DSM 1411 / JCM 8866 / NBRC 14739 / NCIMB 2177 / R-4</strain>
    </source>
</reference>
<evidence type="ECO:0000313" key="4">
    <source>
        <dbReference type="Proteomes" id="UP000006469"/>
    </source>
</evidence>
<dbReference type="HOGENOM" id="CLU_2730234_0_0_2"/>
<gene>
    <name evidence="1" type="ordered locus">HFX_0833</name>
    <name evidence="2" type="ORF">C439_06305</name>
    <name evidence="3" type="ORF">E6P09_07195</name>
</gene>
<keyword evidence="5" id="KW-1185">Reference proteome</keyword>
<dbReference type="KEGG" id="hme:HFX_0833"/>
<protein>
    <submittedName>
        <fullName evidence="1">Uncharacterized protein</fullName>
    </submittedName>
</protein>
<dbReference type="STRING" id="523841.HFX_0833"/>
<reference evidence="2 5" key="3">
    <citation type="journal article" date="2014" name="PLoS Genet.">
        <title>Phylogenetically driven sequencing of extremely halophilic archaea reveals strategies for static and dynamic osmo-response.</title>
        <authorList>
            <person name="Becker E.A."/>
            <person name="Seitzer P.M."/>
            <person name="Tritt A."/>
            <person name="Larsen D."/>
            <person name="Krusor M."/>
            <person name="Yao A.I."/>
            <person name="Wu D."/>
            <person name="Madern D."/>
            <person name="Eisen J.A."/>
            <person name="Darling A.E."/>
            <person name="Facciotti M.T."/>
        </authorList>
    </citation>
    <scope>NUCLEOTIDE SEQUENCE [LARGE SCALE GENOMIC DNA]</scope>
    <source>
        <strain evidence="2">ATCC 33500</strain>
        <strain evidence="5">ATCC 33500 / DSM 1411 / JCM 8866 / NBRC 14739 / NCIMB 2177 / R-4</strain>
    </source>
</reference>
<dbReference type="Proteomes" id="UP000299011">
    <property type="component" value="Chromosome"/>
</dbReference>
<accession>I3R2U4</accession>
<name>I3R2U4_HALMT</name>